<keyword evidence="8" id="KW-0902">Two-component regulatory system</keyword>
<dbReference type="EMBL" id="QKZR01000003">
    <property type="protein sequence ID" value="PZX39907.1"/>
    <property type="molecule type" value="Genomic_DNA"/>
</dbReference>
<sequence length="252" mass="28751">MTNIAIGIIITFLFVCMAILFCAILIKVYVAKIKKYNQLLFEKQLEQQKAVSRAVLETQEETLNNIALDLHDDAGQRLTYLNLQLEQLKLKQPEMNSTIAPISKTVNDLAINLRDLSHSVTSNSLVNSSLFSVFEKELLRINKLGVVTCHLEIIEKKAFSFTLEEKIIHYRIFQEVINNMLKHSRATTFTINVIQPDRPIFKYLDNGQGFNSSQEMNSNGLHNLQLRCELIDYNCDISSVINEGSTIQISKK</sequence>
<keyword evidence="4" id="KW-0808">Transferase</keyword>
<evidence type="ECO:0000313" key="11">
    <source>
        <dbReference type="EMBL" id="PZX39907.1"/>
    </source>
</evidence>
<reference evidence="11 12" key="1">
    <citation type="submission" date="2018-06" db="EMBL/GenBank/DDBJ databases">
        <title>Genomic Encyclopedia of Archaeal and Bacterial Type Strains, Phase II (KMG-II): from individual species to whole genera.</title>
        <authorList>
            <person name="Goeker M."/>
        </authorList>
    </citation>
    <scope>NUCLEOTIDE SEQUENCE [LARGE SCALE GENOMIC DNA]</scope>
    <source>
        <strain evidence="11 12">DSM 17205</strain>
    </source>
</reference>
<comment type="caution">
    <text evidence="11">The sequence shown here is derived from an EMBL/GenBank/DDBJ whole genome shotgun (WGS) entry which is preliminary data.</text>
</comment>
<dbReference type="Gene3D" id="1.20.5.1930">
    <property type="match status" value="1"/>
</dbReference>
<evidence type="ECO:0000256" key="4">
    <source>
        <dbReference type="ARBA" id="ARBA00022679"/>
    </source>
</evidence>
<evidence type="ECO:0000256" key="7">
    <source>
        <dbReference type="ARBA" id="ARBA00022840"/>
    </source>
</evidence>
<evidence type="ECO:0000256" key="3">
    <source>
        <dbReference type="ARBA" id="ARBA00022553"/>
    </source>
</evidence>
<evidence type="ECO:0000256" key="8">
    <source>
        <dbReference type="ARBA" id="ARBA00023012"/>
    </source>
</evidence>
<evidence type="ECO:0000256" key="9">
    <source>
        <dbReference type="SAM" id="Phobius"/>
    </source>
</evidence>
<dbReference type="PANTHER" id="PTHR24421:SF10">
    <property type="entry name" value="NITRATE_NITRITE SENSOR PROTEIN NARQ"/>
    <property type="match status" value="1"/>
</dbReference>
<evidence type="ECO:0000256" key="6">
    <source>
        <dbReference type="ARBA" id="ARBA00022777"/>
    </source>
</evidence>
<keyword evidence="9" id="KW-1133">Transmembrane helix</keyword>
<dbReference type="SUPFAM" id="SSF55874">
    <property type="entry name" value="ATPase domain of HSP90 chaperone/DNA topoisomerase II/histidine kinase"/>
    <property type="match status" value="1"/>
</dbReference>
<organism evidence="11 12">
    <name type="scientific">Nonlabens dokdonensis</name>
    <dbReference type="NCBI Taxonomy" id="328515"/>
    <lineage>
        <taxon>Bacteria</taxon>
        <taxon>Pseudomonadati</taxon>
        <taxon>Bacteroidota</taxon>
        <taxon>Flavobacteriia</taxon>
        <taxon>Flavobacteriales</taxon>
        <taxon>Flavobacteriaceae</taxon>
        <taxon>Nonlabens</taxon>
    </lineage>
</organism>
<keyword evidence="6 11" id="KW-0418">Kinase</keyword>
<dbReference type="Gene3D" id="3.30.565.10">
    <property type="entry name" value="Histidine kinase-like ATPase, C-terminal domain"/>
    <property type="match status" value="1"/>
</dbReference>
<feature type="transmembrane region" description="Helical" evidence="9">
    <location>
        <begin position="6"/>
        <end position="30"/>
    </location>
</feature>
<name>A0ABX5PXQ8_9FLAO</name>
<dbReference type="InterPro" id="IPR011712">
    <property type="entry name" value="Sig_transdc_His_kin_sub3_dim/P"/>
</dbReference>
<dbReference type="GO" id="GO:0016301">
    <property type="term" value="F:kinase activity"/>
    <property type="evidence" value="ECO:0007669"/>
    <property type="project" value="UniProtKB-KW"/>
</dbReference>
<dbReference type="RefSeq" id="WP_015363036.1">
    <property type="nucleotide sequence ID" value="NZ_QKZR01000003.1"/>
</dbReference>
<dbReference type="InterPro" id="IPR050482">
    <property type="entry name" value="Sensor_HK_TwoCompSys"/>
</dbReference>
<dbReference type="PANTHER" id="PTHR24421">
    <property type="entry name" value="NITRATE/NITRITE SENSOR PROTEIN NARX-RELATED"/>
    <property type="match status" value="1"/>
</dbReference>
<keyword evidence="9" id="KW-0812">Transmembrane</keyword>
<feature type="domain" description="Signal transduction histidine kinase subgroup 3 dimerisation and phosphoacceptor" evidence="10">
    <location>
        <begin position="64"/>
        <end position="120"/>
    </location>
</feature>
<evidence type="ECO:0000256" key="5">
    <source>
        <dbReference type="ARBA" id="ARBA00022741"/>
    </source>
</evidence>
<keyword evidence="5" id="KW-0547">Nucleotide-binding</keyword>
<evidence type="ECO:0000313" key="12">
    <source>
        <dbReference type="Proteomes" id="UP000248584"/>
    </source>
</evidence>
<keyword evidence="12" id="KW-1185">Reference proteome</keyword>
<dbReference type="EC" id="2.7.13.3" evidence="2"/>
<evidence type="ECO:0000256" key="1">
    <source>
        <dbReference type="ARBA" id="ARBA00000085"/>
    </source>
</evidence>
<keyword evidence="7" id="KW-0067">ATP-binding</keyword>
<keyword evidence="3" id="KW-0597">Phosphoprotein</keyword>
<accession>A0ABX5PXQ8</accession>
<dbReference type="Proteomes" id="UP000248584">
    <property type="component" value="Unassembled WGS sequence"/>
</dbReference>
<evidence type="ECO:0000259" key="10">
    <source>
        <dbReference type="Pfam" id="PF07730"/>
    </source>
</evidence>
<dbReference type="Pfam" id="PF07730">
    <property type="entry name" value="HisKA_3"/>
    <property type="match status" value="1"/>
</dbReference>
<comment type="catalytic activity">
    <reaction evidence="1">
        <text>ATP + protein L-histidine = ADP + protein N-phospho-L-histidine.</text>
        <dbReference type="EC" id="2.7.13.3"/>
    </reaction>
</comment>
<dbReference type="InterPro" id="IPR036890">
    <property type="entry name" value="HATPase_C_sf"/>
</dbReference>
<protein>
    <recommendedName>
        <fullName evidence="2">histidine kinase</fullName>
        <ecNumber evidence="2">2.7.13.3</ecNumber>
    </recommendedName>
</protein>
<gene>
    <name evidence="11" type="ORF">LX97_02265</name>
</gene>
<proteinExistence type="predicted"/>
<keyword evidence="9" id="KW-0472">Membrane</keyword>
<evidence type="ECO:0000256" key="2">
    <source>
        <dbReference type="ARBA" id="ARBA00012438"/>
    </source>
</evidence>